<dbReference type="PROSITE" id="PS50240">
    <property type="entry name" value="TRYPSIN_DOM"/>
    <property type="match status" value="1"/>
</dbReference>
<feature type="chain" id="PRO_5040185987" description="Peptidase S1 domain-containing protein" evidence="2">
    <location>
        <begin position="23"/>
        <end position="344"/>
    </location>
</feature>
<accession>A0A9P0PV58</accession>
<dbReference type="AlphaFoldDB" id="A0A9P0PV58"/>
<keyword evidence="1" id="KW-1133">Transmembrane helix</keyword>
<evidence type="ECO:0000256" key="1">
    <source>
        <dbReference type="SAM" id="Phobius"/>
    </source>
</evidence>
<gene>
    <name evidence="4" type="ORF">ACAOBT_LOCUS25399</name>
</gene>
<dbReference type="SMART" id="SM00020">
    <property type="entry name" value="Tryp_SPc"/>
    <property type="match status" value="1"/>
</dbReference>
<keyword evidence="1" id="KW-0812">Transmembrane</keyword>
<dbReference type="InterPro" id="IPR009003">
    <property type="entry name" value="Peptidase_S1_PA"/>
</dbReference>
<dbReference type="InterPro" id="IPR018114">
    <property type="entry name" value="TRYPSIN_HIS"/>
</dbReference>
<keyword evidence="1" id="KW-0472">Membrane</keyword>
<dbReference type="EMBL" id="CAKOFQ010007394">
    <property type="protein sequence ID" value="CAH2000168.1"/>
    <property type="molecule type" value="Genomic_DNA"/>
</dbReference>
<dbReference type="PROSITE" id="PS00134">
    <property type="entry name" value="TRYPSIN_HIS"/>
    <property type="match status" value="1"/>
</dbReference>
<dbReference type="PANTHER" id="PTHR24260:SF136">
    <property type="entry name" value="GH08193P-RELATED"/>
    <property type="match status" value="1"/>
</dbReference>
<sequence length="344" mass="38917">MDFFRKFSHAFPLFFLFLSAYAQEITFDEGQGCFDKDRANTLVLISHTFPDAFCSGTIINAAFILTAAHCASRKQLYVYPGLAFEYIAMMKEEEANGSKVVDQRIHPKYDRKTLAYDIAVFEVEPRISLDSEYTGVVFNAWLPSIDMGEDIREYAECTKDSYVMGWTNFVVNTTSAVAMCTRSKIMAMDDCQHSYGMYDVTDRICVKKKSDLCLNAGGAVMCNGQQVGVISYVHCEIETIRNKKITAKLALLPVFGWIVKISTVVNAISSVVTVVRKGVDYIISSKRAVDELQEKPYVSIRIDTAYDFINGVIERRSAAESFHRLDIFLLIICFSLFVTRRMIQ</sequence>
<dbReference type="InterPro" id="IPR001254">
    <property type="entry name" value="Trypsin_dom"/>
</dbReference>
<keyword evidence="5" id="KW-1185">Reference proteome</keyword>
<evidence type="ECO:0000313" key="4">
    <source>
        <dbReference type="EMBL" id="CAH2000168.1"/>
    </source>
</evidence>
<evidence type="ECO:0000256" key="2">
    <source>
        <dbReference type="SAM" id="SignalP"/>
    </source>
</evidence>
<name>A0A9P0PV58_ACAOB</name>
<dbReference type="SUPFAM" id="SSF50494">
    <property type="entry name" value="Trypsin-like serine proteases"/>
    <property type="match status" value="1"/>
</dbReference>
<dbReference type="Proteomes" id="UP001152888">
    <property type="component" value="Unassembled WGS sequence"/>
</dbReference>
<protein>
    <recommendedName>
        <fullName evidence="3">Peptidase S1 domain-containing protein</fullName>
    </recommendedName>
</protein>
<proteinExistence type="predicted"/>
<dbReference type="OrthoDB" id="10061449at2759"/>
<evidence type="ECO:0000259" key="3">
    <source>
        <dbReference type="PROSITE" id="PS50240"/>
    </source>
</evidence>
<feature type="transmembrane region" description="Helical" evidence="1">
    <location>
        <begin position="322"/>
        <end position="339"/>
    </location>
</feature>
<comment type="caution">
    <text evidence="4">The sequence shown here is derived from an EMBL/GenBank/DDBJ whole genome shotgun (WGS) entry which is preliminary data.</text>
</comment>
<dbReference type="PANTHER" id="PTHR24260">
    <property type="match status" value="1"/>
</dbReference>
<dbReference type="GO" id="GO:0006508">
    <property type="term" value="P:proteolysis"/>
    <property type="evidence" value="ECO:0007669"/>
    <property type="project" value="InterPro"/>
</dbReference>
<dbReference type="GO" id="GO:0004252">
    <property type="term" value="F:serine-type endopeptidase activity"/>
    <property type="evidence" value="ECO:0007669"/>
    <property type="project" value="InterPro"/>
</dbReference>
<evidence type="ECO:0000313" key="5">
    <source>
        <dbReference type="Proteomes" id="UP001152888"/>
    </source>
</evidence>
<feature type="signal peptide" evidence="2">
    <location>
        <begin position="1"/>
        <end position="22"/>
    </location>
</feature>
<reference evidence="4" key="1">
    <citation type="submission" date="2022-03" db="EMBL/GenBank/DDBJ databases">
        <authorList>
            <person name="Sayadi A."/>
        </authorList>
    </citation>
    <scope>NUCLEOTIDE SEQUENCE</scope>
</reference>
<keyword evidence="2" id="KW-0732">Signal</keyword>
<feature type="domain" description="Peptidase S1" evidence="3">
    <location>
        <begin position="53"/>
        <end position="263"/>
    </location>
</feature>
<organism evidence="4 5">
    <name type="scientific">Acanthoscelides obtectus</name>
    <name type="common">Bean weevil</name>
    <name type="synonym">Bruchus obtectus</name>
    <dbReference type="NCBI Taxonomy" id="200917"/>
    <lineage>
        <taxon>Eukaryota</taxon>
        <taxon>Metazoa</taxon>
        <taxon>Ecdysozoa</taxon>
        <taxon>Arthropoda</taxon>
        <taxon>Hexapoda</taxon>
        <taxon>Insecta</taxon>
        <taxon>Pterygota</taxon>
        <taxon>Neoptera</taxon>
        <taxon>Endopterygota</taxon>
        <taxon>Coleoptera</taxon>
        <taxon>Polyphaga</taxon>
        <taxon>Cucujiformia</taxon>
        <taxon>Chrysomeloidea</taxon>
        <taxon>Chrysomelidae</taxon>
        <taxon>Bruchinae</taxon>
        <taxon>Bruchini</taxon>
        <taxon>Acanthoscelides</taxon>
    </lineage>
</organism>
<dbReference type="InterPro" id="IPR043504">
    <property type="entry name" value="Peptidase_S1_PA_chymotrypsin"/>
</dbReference>
<dbReference type="Gene3D" id="2.40.10.10">
    <property type="entry name" value="Trypsin-like serine proteases"/>
    <property type="match status" value="2"/>
</dbReference>
<dbReference type="InterPro" id="IPR051333">
    <property type="entry name" value="CLIP_Serine_Protease"/>
</dbReference>
<dbReference type="Pfam" id="PF00089">
    <property type="entry name" value="Trypsin"/>
    <property type="match status" value="1"/>
</dbReference>